<protein>
    <submittedName>
        <fullName evidence="1">Uncharacterized protein</fullName>
    </submittedName>
</protein>
<dbReference type="Pfam" id="PF19698">
    <property type="entry name" value="DUF6197"/>
    <property type="match status" value="1"/>
</dbReference>
<dbReference type="EMBL" id="LAZR01034570">
    <property type="protein sequence ID" value="KKL44936.1"/>
    <property type="molecule type" value="Genomic_DNA"/>
</dbReference>
<sequence length="135" mass="15145">MTEQMMKLSKVLTKAAKLLTQKTWCQGFPAFDANGKGVYPNEPEAVNWCLLGACCKILDLERPYQLPKDLLSYIIEGICDVEPNIMGWDLGTNPSPSDYTRVIGVWNDNQASYKDIRGALLAAVQHAERDESHDR</sequence>
<accession>A0A0F9CU02</accession>
<name>A0A0F9CU02_9ZZZZ</name>
<organism evidence="1">
    <name type="scientific">marine sediment metagenome</name>
    <dbReference type="NCBI Taxonomy" id="412755"/>
    <lineage>
        <taxon>unclassified sequences</taxon>
        <taxon>metagenomes</taxon>
        <taxon>ecological metagenomes</taxon>
    </lineage>
</organism>
<comment type="caution">
    <text evidence="1">The sequence shown here is derived from an EMBL/GenBank/DDBJ whole genome shotgun (WGS) entry which is preliminary data.</text>
</comment>
<gene>
    <name evidence="1" type="ORF">LCGC14_2360700</name>
</gene>
<dbReference type="AlphaFoldDB" id="A0A0F9CU02"/>
<proteinExistence type="predicted"/>
<dbReference type="InterPro" id="IPR045677">
    <property type="entry name" value="DUF6197"/>
</dbReference>
<evidence type="ECO:0000313" key="1">
    <source>
        <dbReference type="EMBL" id="KKL44936.1"/>
    </source>
</evidence>
<reference evidence="1" key="1">
    <citation type="journal article" date="2015" name="Nature">
        <title>Complex archaea that bridge the gap between prokaryotes and eukaryotes.</title>
        <authorList>
            <person name="Spang A."/>
            <person name="Saw J.H."/>
            <person name="Jorgensen S.L."/>
            <person name="Zaremba-Niedzwiedzka K."/>
            <person name="Martijn J."/>
            <person name="Lind A.E."/>
            <person name="van Eijk R."/>
            <person name="Schleper C."/>
            <person name="Guy L."/>
            <person name="Ettema T.J."/>
        </authorList>
    </citation>
    <scope>NUCLEOTIDE SEQUENCE</scope>
</reference>